<dbReference type="GO" id="GO:0071004">
    <property type="term" value="C:U2-type prespliceosome"/>
    <property type="evidence" value="ECO:0007669"/>
    <property type="project" value="UniProtKB-UniRule"/>
</dbReference>
<dbReference type="PROSITE" id="PS50171">
    <property type="entry name" value="ZF_MATRIN"/>
    <property type="match status" value="1"/>
</dbReference>
<keyword evidence="7 8" id="KW-0687">Ribonucleoprotein</keyword>
<feature type="domain" description="Matrin-type" evidence="10">
    <location>
        <begin position="4"/>
        <end position="60"/>
    </location>
</feature>
<evidence type="ECO:0000313" key="11">
    <source>
        <dbReference type="EMBL" id="GER56358.1"/>
    </source>
</evidence>
<keyword evidence="12" id="KW-1185">Reference proteome</keyword>
<comment type="subcellular location">
    <subcellularLocation>
        <location evidence="1 8">Nucleus</location>
    </subcellularLocation>
</comment>
<evidence type="ECO:0000256" key="7">
    <source>
        <dbReference type="ARBA" id="ARBA00023274"/>
    </source>
</evidence>
<dbReference type="AlphaFoldDB" id="A0A5A7RGU9"/>
<protein>
    <recommendedName>
        <fullName evidence="8">U1 small nuclear ribonucleoprotein C</fullName>
        <shortName evidence="8">U1 snRNP C</shortName>
        <shortName evidence="8">U1-C</shortName>
        <shortName evidence="8">U1C</shortName>
    </recommendedName>
</protein>
<organism evidence="11 12">
    <name type="scientific">Striga asiatica</name>
    <name type="common">Asiatic witchweed</name>
    <name type="synonym">Buchnera asiatica</name>
    <dbReference type="NCBI Taxonomy" id="4170"/>
    <lineage>
        <taxon>Eukaryota</taxon>
        <taxon>Viridiplantae</taxon>
        <taxon>Streptophyta</taxon>
        <taxon>Embryophyta</taxon>
        <taxon>Tracheophyta</taxon>
        <taxon>Spermatophyta</taxon>
        <taxon>Magnoliopsida</taxon>
        <taxon>eudicotyledons</taxon>
        <taxon>Gunneridae</taxon>
        <taxon>Pentapetalae</taxon>
        <taxon>asterids</taxon>
        <taxon>lamiids</taxon>
        <taxon>Lamiales</taxon>
        <taxon>Orobanchaceae</taxon>
        <taxon>Buchnereae</taxon>
        <taxon>Striga</taxon>
    </lineage>
</organism>
<evidence type="ECO:0000256" key="1">
    <source>
        <dbReference type="ARBA" id="ARBA00004123"/>
    </source>
</evidence>
<comment type="subunit">
    <text evidence="8">U1 snRNP is composed of the 7 core Sm proteins B/B', D1, D2, D3, E, F and G that assemble in a heptameric protein ring on the Sm site of the small nuclear RNA to form the core snRNP, and at least 3 U1 snRNP-specific proteins U1-70K, U1-A and U1-C. U1-C interacts with U1 snRNA and the 5' splice-site region of the pre-mRNA.</text>
</comment>
<evidence type="ECO:0000256" key="5">
    <source>
        <dbReference type="ARBA" id="ARBA00022884"/>
    </source>
</evidence>
<dbReference type="OrthoDB" id="76567at2759"/>
<evidence type="ECO:0000256" key="4">
    <source>
        <dbReference type="ARBA" id="ARBA00022833"/>
    </source>
</evidence>
<keyword evidence="5 8" id="KW-0694">RNA-binding</keyword>
<feature type="region of interest" description="Disordered" evidence="9">
    <location>
        <begin position="137"/>
        <end position="221"/>
    </location>
</feature>
<dbReference type="GO" id="GO:0003729">
    <property type="term" value="F:mRNA binding"/>
    <property type="evidence" value="ECO:0007669"/>
    <property type="project" value="UniProtKB-UniRule"/>
</dbReference>
<dbReference type="GO" id="GO:0005685">
    <property type="term" value="C:U1 snRNP"/>
    <property type="evidence" value="ECO:0007669"/>
    <property type="project" value="UniProtKB-UniRule"/>
</dbReference>
<dbReference type="InterPro" id="IPR036236">
    <property type="entry name" value="Znf_C2H2_sf"/>
</dbReference>
<dbReference type="GO" id="GO:0030619">
    <property type="term" value="F:U1 snRNA binding"/>
    <property type="evidence" value="ECO:0007669"/>
    <property type="project" value="UniProtKB-UniRule"/>
</dbReference>
<evidence type="ECO:0000256" key="3">
    <source>
        <dbReference type="ARBA" id="ARBA00022771"/>
    </source>
</evidence>
<comment type="function">
    <text evidence="8">Component of the spliceosomal U1 snRNP, which is essential for recognition of the pre-mRNA 5' splice-site and the subsequent assembly of the spliceosome. U1-C is directly involved in initial 5' splice-site recognition for both constitutive and regulated alternative splicing. The interaction with the 5' splice-site seems to precede base-pairing between the pre-mRNA and the U1 snRNA. Stimulates commitment or early (E) complex formation by stabilizing the base pairing of the 5' end of the U1 snRNA and the 5' splice-site region.</text>
</comment>
<feature type="compositionally biased region" description="Low complexity" evidence="9">
    <location>
        <begin position="194"/>
        <end position="210"/>
    </location>
</feature>
<feature type="compositionally biased region" description="Pro residues" evidence="9">
    <location>
        <begin position="144"/>
        <end position="159"/>
    </location>
</feature>
<dbReference type="PANTHER" id="PTHR31148:SF1">
    <property type="entry name" value="U1 SMALL NUCLEAR RIBONUCLEOPROTEIN C"/>
    <property type="match status" value="1"/>
</dbReference>
<sequence length="221" mass="23588">MPRYYCDYCDTYLTHDSLERTLSCLAKVDAGQSKKGNQNCPPSVRKQHNSGYKHKANIRAYYQKFEEQQTQLLLDQRIKEHQQIGAAYNQHLAAFPGGPPRQPVMLPLHPLPFPGGPPIVPGMRPLHGMPMPIPGAPGYASAPGLPPMQPLQPSGPPASGPQNTSAPPQISGVGPPPSSSGVPPNPTHMYSVNPTGTTVTAATVPPTAGGYSYQQASQTSH</sequence>
<evidence type="ECO:0000313" key="12">
    <source>
        <dbReference type="Proteomes" id="UP000325081"/>
    </source>
</evidence>
<dbReference type="PIRSF" id="PIRSF037969">
    <property type="entry name" value="U1_snRNP-C"/>
    <property type="match status" value="1"/>
</dbReference>
<evidence type="ECO:0000256" key="8">
    <source>
        <dbReference type="HAMAP-Rule" id="MF_03153"/>
    </source>
</evidence>
<dbReference type="PANTHER" id="PTHR31148">
    <property type="entry name" value="U1 SMALL NUCLEAR RIBONUCLEOPROTEIN C"/>
    <property type="match status" value="1"/>
</dbReference>
<keyword evidence="4 8" id="KW-0862">Zinc</keyword>
<accession>A0A5A7RGU9</accession>
<dbReference type="InterPro" id="IPR017340">
    <property type="entry name" value="U1_snRNP-C"/>
</dbReference>
<name>A0A5A7RGU9_STRAF</name>
<dbReference type="GO" id="GO:0030627">
    <property type="term" value="F:pre-mRNA 5'-splice site binding"/>
    <property type="evidence" value="ECO:0007669"/>
    <property type="project" value="InterPro"/>
</dbReference>
<dbReference type="GO" id="GO:0000387">
    <property type="term" value="P:spliceosomal snRNP assembly"/>
    <property type="evidence" value="ECO:0007669"/>
    <property type="project" value="UniProtKB-UniRule"/>
</dbReference>
<comment type="caution">
    <text evidence="11">The sequence shown here is derived from an EMBL/GenBank/DDBJ whole genome shotgun (WGS) entry which is preliminary data.</text>
</comment>
<dbReference type="Pfam" id="PF06220">
    <property type="entry name" value="zf-U1"/>
    <property type="match status" value="2"/>
</dbReference>
<comment type="similarity">
    <text evidence="8">Belongs to the U1 small nuclear ribonucleoprotein C family.</text>
</comment>
<evidence type="ECO:0000259" key="10">
    <source>
        <dbReference type="PROSITE" id="PS50171"/>
    </source>
</evidence>
<proteinExistence type="inferred from homology"/>
<reference evidence="12" key="1">
    <citation type="journal article" date="2019" name="Curr. Biol.">
        <title>Genome Sequence of Striga asiatica Provides Insight into the Evolution of Plant Parasitism.</title>
        <authorList>
            <person name="Yoshida S."/>
            <person name="Kim S."/>
            <person name="Wafula E.K."/>
            <person name="Tanskanen J."/>
            <person name="Kim Y.M."/>
            <person name="Honaas L."/>
            <person name="Yang Z."/>
            <person name="Spallek T."/>
            <person name="Conn C.E."/>
            <person name="Ichihashi Y."/>
            <person name="Cheong K."/>
            <person name="Cui S."/>
            <person name="Der J.P."/>
            <person name="Gundlach H."/>
            <person name="Jiao Y."/>
            <person name="Hori C."/>
            <person name="Ishida J.K."/>
            <person name="Kasahara H."/>
            <person name="Kiba T."/>
            <person name="Kim M.S."/>
            <person name="Koo N."/>
            <person name="Laohavisit A."/>
            <person name="Lee Y.H."/>
            <person name="Lumba S."/>
            <person name="McCourt P."/>
            <person name="Mortimer J.C."/>
            <person name="Mutuku J.M."/>
            <person name="Nomura T."/>
            <person name="Sasaki-Sekimoto Y."/>
            <person name="Seto Y."/>
            <person name="Wang Y."/>
            <person name="Wakatake T."/>
            <person name="Sakakibara H."/>
            <person name="Demura T."/>
            <person name="Yamaguchi S."/>
            <person name="Yoneyama K."/>
            <person name="Manabe R.I."/>
            <person name="Nelson D.C."/>
            <person name="Schulman A.H."/>
            <person name="Timko M.P."/>
            <person name="dePamphilis C.W."/>
            <person name="Choi D."/>
            <person name="Shirasu K."/>
        </authorList>
    </citation>
    <scope>NUCLEOTIDE SEQUENCE [LARGE SCALE GENOMIC DNA]</scope>
    <source>
        <strain evidence="12">cv. UVA1</strain>
    </source>
</reference>
<dbReference type="GO" id="GO:0000395">
    <property type="term" value="P:mRNA 5'-splice site recognition"/>
    <property type="evidence" value="ECO:0007669"/>
    <property type="project" value="UniProtKB-UniRule"/>
</dbReference>
<keyword evidence="2 8" id="KW-0479">Metal-binding</keyword>
<dbReference type="InterPro" id="IPR000690">
    <property type="entry name" value="Matrin/U1-C_Znf_C2H2"/>
</dbReference>
<feature type="compositionally biased region" description="Polar residues" evidence="9">
    <location>
        <begin position="212"/>
        <end position="221"/>
    </location>
</feature>
<dbReference type="GO" id="GO:0000243">
    <property type="term" value="C:commitment complex"/>
    <property type="evidence" value="ECO:0007669"/>
    <property type="project" value="UniProtKB-UniRule"/>
</dbReference>
<evidence type="ECO:0000256" key="2">
    <source>
        <dbReference type="ARBA" id="ARBA00022723"/>
    </source>
</evidence>
<dbReference type="InterPro" id="IPR013085">
    <property type="entry name" value="U1-CZ_Znf_C2H2"/>
</dbReference>
<dbReference type="SUPFAM" id="SSF57667">
    <property type="entry name" value="beta-beta-alpha zinc fingers"/>
    <property type="match status" value="2"/>
</dbReference>
<dbReference type="Proteomes" id="UP000325081">
    <property type="component" value="Unassembled WGS sequence"/>
</dbReference>
<evidence type="ECO:0000256" key="6">
    <source>
        <dbReference type="ARBA" id="ARBA00023242"/>
    </source>
</evidence>
<dbReference type="HAMAP" id="MF_03153">
    <property type="entry name" value="U1_C"/>
    <property type="match status" value="1"/>
</dbReference>
<dbReference type="Gene3D" id="3.30.160.60">
    <property type="entry name" value="Classic Zinc Finger"/>
    <property type="match status" value="2"/>
</dbReference>
<dbReference type="EMBL" id="BKCP01012625">
    <property type="protein sequence ID" value="GER56358.1"/>
    <property type="molecule type" value="Genomic_DNA"/>
</dbReference>
<dbReference type="GO" id="GO:0008270">
    <property type="term" value="F:zinc ion binding"/>
    <property type="evidence" value="ECO:0007669"/>
    <property type="project" value="UniProtKB-UniRule"/>
</dbReference>
<keyword evidence="3 8" id="KW-0863">Zinc-finger</keyword>
<evidence type="ECO:0000256" key="9">
    <source>
        <dbReference type="SAM" id="MobiDB-lite"/>
    </source>
</evidence>
<feature type="compositionally biased region" description="Pro residues" evidence="9">
    <location>
        <begin position="174"/>
        <end position="186"/>
    </location>
</feature>
<keyword evidence="6 8" id="KW-0539">Nucleus</keyword>
<gene>
    <name evidence="11" type="ORF">STAS_34082</name>
</gene>